<feature type="region of interest" description="Disordered" evidence="1">
    <location>
        <begin position="75"/>
        <end position="111"/>
    </location>
</feature>
<name>A0AAW0SCQ9_SCYPA</name>
<proteinExistence type="predicted"/>
<gene>
    <name evidence="2" type="ORF">O3P69_014563</name>
</gene>
<evidence type="ECO:0000256" key="1">
    <source>
        <dbReference type="SAM" id="MobiDB-lite"/>
    </source>
</evidence>
<dbReference type="Proteomes" id="UP001487740">
    <property type="component" value="Unassembled WGS sequence"/>
</dbReference>
<dbReference type="EMBL" id="JARAKH010001396">
    <property type="protein sequence ID" value="KAK8373063.1"/>
    <property type="molecule type" value="Genomic_DNA"/>
</dbReference>
<reference evidence="2 3" key="1">
    <citation type="submission" date="2023-03" db="EMBL/GenBank/DDBJ databases">
        <title>High-quality genome of Scylla paramamosain provides insights in environmental adaptation.</title>
        <authorList>
            <person name="Zhang L."/>
        </authorList>
    </citation>
    <scope>NUCLEOTIDE SEQUENCE [LARGE SCALE GENOMIC DNA]</scope>
    <source>
        <strain evidence="2">LZ_2023a</strain>
        <tissue evidence="2">Muscle</tissue>
    </source>
</reference>
<dbReference type="AlphaFoldDB" id="A0AAW0SCQ9"/>
<evidence type="ECO:0000313" key="2">
    <source>
        <dbReference type="EMBL" id="KAK8373063.1"/>
    </source>
</evidence>
<keyword evidence="3" id="KW-1185">Reference proteome</keyword>
<evidence type="ECO:0000313" key="3">
    <source>
        <dbReference type="Proteomes" id="UP001487740"/>
    </source>
</evidence>
<feature type="region of interest" description="Disordered" evidence="1">
    <location>
        <begin position="1"/>
        <end position="25"/>
    </location>
</feature>
<organism evidence="2 3">
    <name type="scientific">Scylla paramamosain</name>
    <name type="common">Mud crab</name>
    <dbReference type="NCBI Taxonomy" id="85552"/>
    <lineage>
        <taxon>Eukaryota</taxon>
        <taxon>Metazoa</taxon>
        <taxon>Ecdysozoa</taxon>
        <taxon>Arthropoda</taxon>
        <taxon>Crustacea</taxon>
        <taxon>Multicrustacea</taxon>
        <taxon>Malacostraca</taxon>
        <taxon>Eumalacostraca</taxon>
        <taxon>Eucarida</taxon>
        <taxon>Decapoda</taxon>
        <taxon>Pleocyemata</taxon>
        <taxon>Brachyura</taxon>
        <taxon>Eubrachyura</taxon>
        <taxon>Portunoidea</taxon>
        <taxon>Portunidae</taxon>
        <taxon>Portuninae</taxon>
        <taxon>Scylla</taxon>
    </lineage>
</organism>
<protein>
    <submittedName>
        <fullName evidence="2">Uncharacterized protein</fullName>
    </submittedName>
</protein>
<sequence>MPTTRHPRHHRPTPGETDVPEGESADDTLIAYTLDTSASPGRPLTLLPSELSLELSIYDFPALFLILTTDPNSDEEDEAVTAQRHATAAPPRPASSHFSPQSYHSTSLSTPLTLPTRLPACLYTQAFLEADWRLPRQALPRPAAAKLVGQTPRDPEKFGKGLLPHLRLRQMLPPDAPRSVRSTRNHNQKTHLKAPHKERYRLSAMPTTLTDQSKRVMNGAAHPQYSPHS</sequence>
<feature type="region of interest" description="Disordered" evidence="1">
    <location>
        <begin position="175"/>
        <end position="229"/>
    </location>
</feature>
<comment type="caution">
    <text evidence="2">The sequence shown here is derived from an EMBL/GenBank/DDBJ whole genome shotgun (WGS) entry which is preliminary data.</text>
</comment>
<feature type="compositionally biased region" description="Basic residues" evidence="1">
    <location>
        <begin position="181"/>
        <end position="194"/>
    </location>
</feature>
<accession>A0AAW0SCQ9</accession>
<feature type="compositionally biased region" description="Basic residues" evidence="1">
    <location>
        <begin position="1"/>
        <end position="12"/>
    </location>
</feature>